<keyword evidence="2" id="KW-1185">Reference proteome</keyword>
<dbReference type="RefSeq" id="WP_311729339.1">
    <property type="nucleotide sequence ID" value="NZ_JAVRFD010000028.1"/>
</dbReference>
<comment type="caution">
    <text evidence="1">The sequence shown here is derived from an EMBL/GenBank/DDBJ whole genome shotgun (WGS) entry which is preliminary data.</text>
</comment>
<organism evidence="1 2">
    <name type="scientific">Streptomyces lonegramiae</name>
    <dbReference type="NCBI Taxonomy" id="3075524"/>
    <lineage>
        <taxon>Bacteria</taxon>
        <taxon>Bacillati</taxon>
        <taxon>Actinomycetota</taxon>
        <taxon>Actinomycetes</taxon>
        <taxon>Kitasatosporales</taxon>
        <taxon>Streptomycetaceae</taxon>
        <taxon>Streptomyces</taxon>
    </lineage>
</organism>
<accession>A0ABU2XUB9</accession>
<gene>
    <name evidence="1" type="ORF">RND15_39005</name>
</gene>
<protein>
    <submittedName>
        <fullName evidence="1">Uncharacterized protein</fullName>
    </submittedName>
</protein>
<evidence type="ECO:0000313" key="2">
    <source>
        <dbReference type="Proteomes" id="UP001180754"/>
    </source>
</evidence>
<evidence type="ECO:0000313" key="1">
    <source>
        <dbReference type="EMBL" id="MDT0548635.1"/>
    </source>
</evidence>
<sequence length="77" mass="8306">MPRPPAPSRQSILDIATRLLELITEERGLVTFVSNFADVAVDAFQRFSDSAGADKSSVQFTPLVGIRGGFRRVGLVG</sequence>
<reference evidence="1" key="1">
    <citation type="submission" date="2024-05" db="EMBL/GenBank/DDBJ databases">
        <title>30 novel species of actinomycetes from the DSMZ collection.</title>
        <authorList>
            <person name="Nouioui I."/>
        </authorList>
    </citation>
    <scope>NUCLEOTIDE SEQUENCE</scope>
    <source>
        <strain evidence="1">DSM 41529</strain>
    </source>
</reference>
<dbReference type="Proteomes" id="UP001180754">
    <property type="component" value="Unassembled WGS sequence"/>
</dbReference>
<proteinExistence type="predicted"/>
<dbReference type="EMBL" id="JAVRFD010000028">
    <property type="protein sequence ID" value="MDT0548635.1"/>
    <property type="molecule type" value="Genomic_DNA"/>
</dbReference>
<name>A0ABU2XUB9_9ACTN</name>